<dbReference type="InterPro" id="IPR013815">
    <property type="entry name" value="ATP_grasp_subdomain_1"/>
</dbReference>
<dbReference type="SUPFAM" id="SSF53335">
    <property type="entry name" value="S-adenosyl-L-methionine-dependent methyltransferases"/>
    <property type="match status" value="1"/>
</dbReference>
<keyword evidence="3" id="KW-0547">Nucleotide-binding</keyword>
<dbReference type="Gene3D" id="3.40.50.150">
    <property type="entry name" value="Vaccinia Virus protein VP39"/>
    <property type="match status" value="1"/>
</dbReference>
<dbReference type="Gene3D" id="3.30.470.20">
    <property type="entry name" value="ATP-grasp fold, B domain"/>
    <property type="match status" value="1"/>
</dbReference>
<dbReference type="Pfam" id="PF07478">
    <property type="entry name" value="Dala_Dala_lig_C"/>
    <property type="match status" value="1"/>
</dbReference>
<comment type="caution">
    <text evidence="6">The sequence shown here is derived from an EMBL/GenBank/DDBJ whole genome shotgun (WGS) entry which is preliminary data.</text>
</comment>
<keyword evidence="2" id="KW-0436">Ligase</keyword>
<dbReference type="PROSITE" id="PS50975">
    <property type="entry name" value="ATP_GRASP"/>
    <property type="match status" value="1"/>
</dbReference>
<dbReference type="InterPro" id="IPR041698">
    <property type="entry name" value="Methyltransf_25"/>
</dbReference>
<dbReference type="Pfam" id="PF13649">
    <property type="entry name" value="Methyltransf_25"/>
    <property type="match status" value="1"/>
</dbReference>
<dbReference type="FunFam" id="3.30.470.20:FF:000105">
    <property type="entry name" value="Predicted protein"/>
    <property type="match status" value="1"/>
</dbReference>
<dbReference type="OrthoDB" id="2013972at2759"/>
<dbReference type="InterPro" id="IPR029063">
    <property type="entry name" value="SAM-dependent_MTases_sf"/>
</dbReference>
<proteinExistence type="inferred from homology"/>
<dbReference type="GO" id="GO:0008716">
    <property type="term" value="F:D-alanine-D-alanine ligase activity"/>
    <property type="evidence" value="ECO:0007669"/>
    <property type="project" value="InterPro"/>
</dbReference>
<dbReference type="GO" id="GO:0032259">
    <property type="term" value="P:methylation"/>
    <property type="evidence" value="ECO:0007669"/>
    <property type="project" value="UniProtKB-KW"/>
</dbReference>
<reference evidence="6 7" key="1">
    <citation type="submission" date="2016-07" db="EMBL/GenBank/DDBJ databases">
        <title>Pervasive Adenine N6-methylation of Active Genes in Fungi.</title>
        <authorList>
            <consortium name="DOE Joint Genome Institute"/>
            <person name="Mondo S.J."/>
            <person name="Dannebaum R.O."/>
            <person name="Kuo R.C."/>
            <person name="Labutti K."/>
            <person name="Haridas S."/>
            <person name="Kuo A."/>
            <person name="Salamov A."/>
            <person name="Ahrendt S.R."/>
            <person name="Lipzen A."/>
            <person name="Sullivan W."/>
            <person name="Andreopoulos W.B."/>
            <person name="Clum A."/>
            <person name="Lindquist E."/>
            <person name="Daum C."/>
            <person name="Ramamoorthy G.K."/>
            <person name="Gryganskyi A."/>
            <person name="Culley D."/>
            <person name="Magnuson J.K."/>
            <person name="James T.Y."/>
            <person name="O'Malley M.A."/>
            <person name="Stajich J.E."/>
            <person name="Spatafora J.W."/>
            <person name="Visel A."/>
            <person name="Grigoriev I.V."/>
        </authorList>
    </citation>
    <scope>NUCLEOTIDE SEQUENCE [LARGE SCALE GENOMIC DNA]</scope>
    <source>
        <strain evidence="6 7">JEL800</strain>
    </source>
</reference>
<dbReference type="Proteomes" id="UP000193642">
    <property type="component" value="Unassembled WGS sequence"/>
</dbReference>
<dbReference type="GO" id="GO:0046872">
    <property type="term" value="F:metal ion binding"/>
    <property type="evidence" value="ECO:0007669"/>
    <property type="project" value="InterPro"/>
</dbReference>
<dbReference type="InterPro" id="IPR011095">
    <property type="entry name" value="Dala_Dala_lig_C"/>
</dbReference>
<accession>A0A1Y2CCU6</accession>
<dbReference type="InterPro" id="IPR011761">
    <property type="entry name" value="ATP-grasp"/>
</dbReference>
<dbReference type="EMBL" id="MCGO01000021">
    <property type="protein sequence ID" value="ORY44727.1"/>
    <property type="molecule type" value="Genomic_DNA"/>
</dbReference>
<evidence type="ECO:0000256" key="4">
    <source>
        <dbReference type="SAM" id="MobiDB-lite"/>
    </source>
</evidence>
<dbReference type="AlphaFoldDB" id="A0A1Y2CCU6"/>
<evidence type="ECO:0000256" key="3">
    <source>
        <dbReference type="PROSITE-ProRule" id="PRU00409"/>
    </source>
</evidence>
<dbReference type="GO" id="GO:0005524">
    <property type="term" value="F:ATP binding"/>
    <property type="evidence" value="ECO:0007669"/>
    <property type="project" value="UniProtKB-UniRule"/>
</dbReference>
<name>A0A1Y2CCU6_9FUNG</name>
<organism evidence="6 7">
    <name type="scientific">Rhizoclosmatium globosum</name>
    <dbReference type="NCBI Taxonomy" id="329046"/>
    <lineage>
        <taxon>Eukaryota</taxon>
        <taxon>Fungi</taxon>
        <taxon>Fungi incertae sedis</taxon>
        <taxon>Chytridiomycota</taxon>
        <taxon>Chytridiomycota incertae sedis</taxon>
        <taxon>Chytridiomycetes</taxon>
        <taxon>Chytridiales</taxon>
        <taxon>Chytriomycetaceae</taxon>
        <taxon>Rhizoclosmatium</taxon>
    </lineage>
</organism>
<keyword evidence="6" id="KW-0489">Methyltransferase</keyword>
<dbReference type="PANTHER" id="PTHR23132">
    <property type="entry name" value="D-ALANINE--D-ALANINE LIGASE"/>
    <property type="match status" value="1"/>
</dbReference>
<dbReference type="PANTHER" id="PTHR23132:SF23">
    <property type="entry name" value="D-ALANINE--D-ALANINE LIGASE B"/>
    <property type="match status" value="1"/>
</dbReference>
<evidence type="ECO:0000259" key="5">
    <source>
        <dbReference type="PROSITE" id="PS50975"/>
    </source>
</evidence>
<feature type="compositionally biased region" description="Low complexity" evidence="4">
    <location>
        <begin position="28"/>
        <end position="37"/>
    </location>
</feature>
<sequence>MTQDDKIMDAIDTSRATLDAALQPSGIQSSKSSRVPSSQPPPPSPRPNVVHCHGRVDDWKPWFLRNEPSKILDLCCGQGRHTLHLSKTYPHLQIFGHDQSGYLVSLASDRAKKAKLKNVPTFTVGDCRKIPYPDNHFDFIMVMGNPLVLAPGGRVVLDLTDGGYMREHFVERSWEWVDDSTFVCRERQLSPDKLRLSSREVITLTDRGVVRDQFYQERLYSRGELNLMVEAAGLEVVPVALDLNCGWGSVGEMNVADEVSKRQEDLGMMAHRMIVTAVKPGSSNADGALEASSSAIVKAPGIIDNFKFESLVLLLGTRRNHDKKHFVFNLCDEGYDNDALKELHVPATLEMLRLPYSGAGPNCLAYCYDKGIVNRTAHACWKYCEAGQGHQGKIKYPAFIKPIKGDNSLGITTRSIVNNVDEVTTYMKELNGLGIRDVIIQEYCRGTEYSVGMIGNLATGFHFFPILEVDYTKILERNMAPILGFESKWDPTSPYWSEISYFPAKISEQVATELKNNCIVLWERFGCRDYARFDFRCEFGRGDGFEAPGEKRGLIKLLEVNPNPGWCWDGKFAYMGSFEGKDYKDVLGMILKAAHDRVALEESKAEKGGI</sequence>
<dbReference type="GO" id="GO:0008168">
    <property type="term" value="F:methyltransferase activity"/>
    <property type="evidence" value="ECO:0007669"/>
    <property type="project" value="UniProtKB-KW"/>
</dbReference>
<feature type="domain" description="ATP-grasp" evidence="5">
    <location>
        <begin position="364"/>
        <end position="592"/>
    </location>
</feature>
<comment type="similarity">
    <text evidence="1">Belongs to the D-alanine--D-alanine ligase family.</text>
</comment>
<gene>
    <name evidence="6" type="ORF">BCR33DRAFT_850249</name>
</gene>
<keyword evidence="3" id="KW-0067">ATP-binding</keyword>
<evidence type="ECO:0000313" key="6">
    <source>
        <dbReference type="EMBL" id="ORY44727.1"/>
    </source>
</evidence>
<evidence type="ECO:0000256" key="2">
    <source>
        <dbReference type="ARBA" id="ARBA00022598"/>
    </source>
</evidence>
<keyword evidence="7" id="KW-1185">Reference proteome</keyword>
<keyword evidence="6" id="KW-0808">Transferase</keyword>
<dbReference type="SUPFAM" id="SSF56059">
    <property type="entry name" value="Glutathione synthetase ATP-binding domain-like"/>
    <property type="match status" value="1"/>
</dbReference>
<feature type="region of interest" description="Disordered" evidence="4">
    <location>
        <begin position="1"/>
        <end position="49"/>
    </location>
</feature>
<protein>
    <submittedName>
        <fullName evidence="6">S-adenosyl-L-methionine-dependent methyltransferase</fullName>
    </submittedName>
</protein>
<dbReference type="CDD" id="cd02440">
    <property type="entry name" value="AdoMet_MTases"/>
    <property type="match status" value="1"/>
</dbReference>
<dbReference type="Gene3D" id="3.30.1490.20">
    <property type="entry name" value="ATP-grasp fold, A domain"/>
    <property type="match status" value="1"/>
</dbReference>
<dbReference type="STRING" id="329046.A0A1Y2CCU6"/>
<evidence type="ECO:0000256" key="1">
    <source>
        <dbReference type="ARBA" id="ARBA00010871"/>
    </source>
</evidence>
<evidence type="ECO:0000313" key="7">
    <source>
        <dbReference type="Proteomes" id="UP000193642"/>
    </source>
</evidence>